<dbReference type="SUPFAM" id="SSF54826">
    <property type="entry name" value="Enolase N-terminal domain-like"/>
    <property type="match status" value="1"/>
</dbReference>
<dbReference type="InterPro" id="IPR036849">
    <property type="entry name" value="Enolase-like_C_sf"/>
</dbReference>
<evidence type="ECO:0000313" key="5">
    <source>
        <dbReference type="EMBL" id="MCZ8517096.1"/>
    </source>
</evidence>
<dbReference type="PANTHER" id="PTHR13794:SF58">
    <property type="entry name" value="MITOCHONDRIAL ENOLASE SUPERFAMILY MEMBER 1"/>
    <property type="match status" value="1"/>
</dbReference>
<dbReference type="SFLD" id="SFLDS00001">
    <property type="entry name" value="Enolase"/>
    <property type="match status" value="1"/>
</dbReference>
<sequence>MKIKSIETFTTRQISIVRLRTEDGLEGIGQMAPYHANISALVLHQQIAHHALGADADDIAGLAEAIVTAEHKFPGSYVCRAVGGLDTALWDLKGKRLGKSVCELLGGHRRAVEVYGSSMRRDIRPAEEAERLKQLQEEHGFRAFKFRIGSNFGNDVDVYPGRTESIVPAVRKALGDATLLYVDANSGFTPARAIEVGKMLEQQGVVHYEEPCPYPQLEWTKQVADALEVPVTGGEQDTDLAQFQRMISMHAVDIVQPDICYIGGLSRALEVARMAESCGMTCTPHAANLSMVTVFTMHMVAAIPNAGRYMEFTVESDAWTEQLFTSNKLKVRDGKVEIPDEPGWGVTIRPEWLEKAEYRISEI</sequence>
<dbReference type="Gene3D" id="3.30.390.10">
    <property type="entry name" value="Enolase-like, N-terminal domain"/>
    <property type="match status" value="1"/>
</dbReference>
<keyword evidence="6" id="KW-1185">Reference proteome</keyword>
<keyword evidence="3" id="KW-0460">Magnesium</keyword>
<dbReference type="Pfam" id="PF13378">
    <property type="entry name" value="MR_MLE_C"/>
    <property type="match status" value="1"/>
</dbReference>
<accession>A0ABT4QJN9</accession>
<reference evidence="5 6" key="1">
    <citation type="submission" date="2022-12" db="EMBL/GenBank/DDBJ databases">
        <title>Draft genome sequence of Paenibacillus sp. dW9.</title>
        <authorList>
            <person name="Choi E.-W."/>
            <person name="Kim D.-U."/>
        </authorList>
    </citation>
    <scope>NUCLEOTIDE SEQUENCE [LARGE SCALE GENOMIC DNA]</scope>
    <source>
        <strain evidence="6">dW9</strain>
    </source>
</reference>
<dbReference type="SUPFAM" id="SSF51604">
    <property type="entry name" value="Enolase C-terminal domain-like"/>
    <property type="match status" value="1"/>
</dbReference>
<dbReference type="InterPro" id="IPR029017">
    <property type="entry name" value="Enolase-like_N"/>
</dbReference>
<keyword evidence="2" id="KW-0479">Metal-binding</keyword>
<feature type="domain" description="Mandelate racemase/muconate lactonizing enzyme C-terminal" evidence="4">
    <location>
        <begin position="125"/>
        <end position="230"/>
    </location>
</feature>
<evidence type="ECO:0000256" key="1">
    <source>
        <dbReference type="ARBA" id="ARBA00001946"/>
    </source>
</evidence>
<dbReference type="InterPro" id="IPR046945">
    <property type="entry name" value="RHMD-like"/>
</dbReference>
<dbReference type="InterPro" id="IPR013342">
    <property type="entry name" value="Mandelate_racemase_C"/>
</dbReference>
<evidence type="ECO:0000256" key="3">
    <source>
        <dbReference type="ARBA" id="ARBA00022842"/>
    </source>
</evidence>
<dbReference type="InterPro" id="IPR013341">
    <property type="entry name" value="Mandelate_racemase_N_dom"/>
</dbReference>
<proteinExistence type="predicted"/>
<name>A0ABT4QJN9_9BACL</name>
<organism evidence="5 6">
    <name type="scientific">Paenibacillus gyeongsangnamensis</name>
    <dbReference type="NCBI Taxonomy" id="3388067"/>
    <lineage>
        <taxon>Bacteria</taxon>
        <taxon>Bacillati</taxon>
        <taxon>Bacillota</taxon>
        <taxon>Bacilli</taxon>
        <taxon>Bacillales</taxon>
        <taxon>Paenibacillaceae</taxon>
        <taxon>Paenibacillus</taxon>
    </lineage>
</organism>
<evidence type="ECO:0000259" key="4">
    <source>
        <dbReference type="SMART" id="SM00922"/>
    </source>
</evidence>
<dbReference type="SMART" id="SM00922">
    <property type="entry name" value="MR_MLE"/>
    <property type="match status" value="1"/>
</dbReference>
<dbReference type="PANTHER" id="PTHR13794">
    <property type="entry name" value="ENOLASE SUPERFAMILY, MANDELATE RACEMASE"/>
    <property type="match status" value="1"/>
</dbReference>
<dbReference type="Gene3D" id="3.20.20.120">
    <property type="entry name" value="Enolase-like C-terminal domain"/>
    <property type="match status" value="1"/>
</dbReference>
<dbReference type="SFLD" id="SFLDG00179">
    <property type="entry name" value="mandelate_racemase"/>
    <property type="match status" value="1"/>
</dbReference>
<evidence type="ECO:0000256" key="2">
    <source>
        <dbReference type="ARBA" id="ARBA00022723"/>
    </source>
</evidence>
<dbReference type="EMBL" id="JAQAGZ010000031">
    <property type="protein sequence ID" value="MCZ8517096.1"/>
    <property type="molecule type" value="Genomic_DNA"/>
</dbReference>
<protein>
    <submittedName>
        <fullName evidence="5">Mandelate racemase/muconate lactonizing enzyme family protein</fullName>
    </submittedName>
</protein>
<dbReference type="RefSeq" id="WP_269885627.1">
    <property type="nucleotide sequence ID" value="NZ_JAQAGZ010000031.1"/>
</dbReference>
<comment type="cofactor">
    <cofactor evidence="1">
        <name>Mg(2+)</name>
        <dbReference type="ChEBI" id="CHEBI:18420"/>
    </cofactor>
</comment>
<gene>
    <name evidence="5" type="ORF">O9H85_33055</name>
</gene>
<dbReference type="PROSITE" id="PS00908">
    <property type="entry name" value="MR_MLE_1"/>
    <property type="match status" value="1"/>
</dbReference>
<comment type="caution">
    <text evidence="5">The sequence shown here is derived from an EMBL/GenBank/DDBJ whole genome shotgun (WGS) entry which is preliminary data.</text>
</comment>
<dbReference type="CDD" id="cd03316">
    <property type="entry name" value="MR_like"/>
    <property type="match status" value="1"/>
</dbReference>
<dbReference type="Proteomes" id="UP001527882">
    <property type="component" value="Unassembled WGS sequence"/>
</dbReference>
<dbReference type="Pfam" id="PF02746">
    <property type="entry name" value="MR_MLE_N"/>
    <property type="match status" value="1"/>
</dbReference>
<dbReference type="InterPro" id="IPR029065">
    <property type="entry name" value="Enolase_C-like"/>
</dbReference>
<evidence type="ECO:0000313" key="6">
    <source>
        <dbReference type="Proteomes" id="UP001527882"/>
    </source>
</evidence>
<dbReference type="InterPro" id="IPR018110">
    <property type="entry name" value="Mandel_Rmase/mucon_lact_enz_CS"/>
</dbReference>